<organism evidence="1 2">
    <name type="scientific">Enorma phocaeensis</name>
    <dbReference type="NCBI Taxonomy" id="1871019"/>
    <lineage>
        <taxon>Bacteria</taxon>
        <taxon>Bacillati</taxon>
        <taxon>Actinomycetota</taxon>
        <taxon>Coriobacteriia</taxon>
        <taxon>Coriobacteriales</taxon>
        <taxon>Coriobacteriaceae</taxon>
        <taxon>Enorma</taxon>
    </lineage>
</organism>
<reference evidence="1 2" key="2">
    <citation type="submission" date="2023-06" db="EMBL/GenBank/DDBJ databases">
        <authorList>
            <person name="Zeman M."/>
            <person name="Kubasova T."/>
            <person name="Jahodarova E."/>
            <person name="Nykrynova M."/>
            <person name="Rychlik I."/>
        </authorList>
    </citation>
    <scope>NUCLEOTIDE SEQUENCE [LARGE SCALE GENOMIC DNA]</scope>
    <source>
        <strain evidence="1 2">154_Feed</strain>
    </source>
</reference>
<dbReference type="Proteomes" id="UP001529421">
    <property type="component" value="Unassembled WGS sequence"/>
</dbReference>
<keyword evidence="2" id="KW-1185">Reference proteome</keyword>
<evidence type="ECO:0000313" key="2">
    <source>
        <dbReference type="Proteomes" id="UP001529421"/>
    </source>
</evidence>
<proteinExistence type="predicted"/>
<name>A0ABT7V6G9_9ACTN</name>
<reference evidence="2" key="1">
    <citation type="submission" date="2023-06" db="EMBL/GenBank/DDBJ databases">
        <title>Identification and characterization of horizontal gene transfer across gut microbiota members of farm animals based on homology search.</title>
        <authorList>
            <person name="Zeman M."/>
            <person name="Kubasova T."/>
            <person name="Jahodarova E."/>
            <person name="Nykrynova M."/>
            <person name="Rychlik I."/>
        </authorList>
    </citation>
    <scope>NUCLEOTIDE SEQUENCE [LARGE SCALE GENOMIC DNA]</scope>
    <source>
        <strain evidence="2">154_Feed</strain>
    </source>
</reference>
<accession>A0ABT7V6G9</accession>
<evidence type="ECO:0000313" key="1">
    <source>
        <dbReference type="EMBL" id="MDM8274096.1"/>
    </source>
</evidence>
<dbReference type="EMBL" id="JAUDDZ010000001">
    <property type="protein sequence ID" value="MDM8274096.1"/>
    <property type="molecule type" value="Genomic_DNA"/>
</dbReference>
<sequence>MARVANFVPAISAEGTETTTDARRGKGTYAKINRKRHDSYQGMDSVEIEKFERLGRDVAAEKEATFTRRHQVSK</sequence>
<comment type="caution">
    <text evidence="1">The sequence shown here is derived from an EMBL/GenBank/DDBJ whole genome shotgun (WGS) entry which is preliminary data.</text>
</comment>
<gene>
    <name evidence="1" type="ORF">QUW28_01070</name>
</gene>
<protein>
    <submittedName>
        <fullName evidence="1">Uncharacterized protein</fullName>
    </submittedName>
</protein>